<dbReference type="Pfam" id="PF01757">
    <property type="entry name" value="Acyl_transf_3"/>
    <property type="match status" value="1"/>
</dbReference>
<protein>
    <submittedName>
        <fullName evidence="5">Unannotated protein</fullName>
    </submittedName>
</protein>
<dbReference type="GO" id="GO:0016020">
    <property type="term" value="C:membrane"/>
    <property type="evidence" value="ECO:0007669"/>
    <property type="project" value="TreeGrafter"/>
</dbReference>
<accession>A0A6J7RBC4</accession>
<dbReference type="InterPro" id="IPR050879">
    <property type="entry name" value="Acyltransferase_3"/>
</dbReference>
<evidence type="ECO:0000313" key="4">
    <source>
        <dbReference type="EMBL" id="CAB4859209.1"/>
    </source>
</evidence>
<evidence type="ECO:0000313" key="5">
    <source>
        <dbReference type="EMBL" id="CAB5026054.1"/>
    </source>
</evidence>
<feature type="transmembrane region" description="Helical" evidence="1">
    <location>
        <begin position="158"/>
        <end position="181"/>
    </location>
</feature>
<dbReference type="GO" id="GO:0016747">
    <property type="term" value="F:acyltransferase activity, transferring groups other than amino-acyl groups"/>
    <property type="evidence" value="ECO:0007669"/>
    <property type="project" value="InterPro"/>
</dbReference>
<feature type="domain" description="Acyltransferase 3" evidence="2">
    <location>
        <begin position="31"/>
        <end position="386"/>
    </location>
</feature>
<organism evidence="5">
    <name type="scientific">freshwater metagenome</name>
    <dbReference type="NCBI Taxonomy" id="449393"/>
    <lineage>
        <taxon>unclassified sequences</taxon>
        <taxon>metagenomes</taxon>
        <taxon>ecological metagenomes</taxon>
    </lineage>
</organism>
<feature type="transmembrane region" description="Helical" evidence="1">
    <location>
        <begin position="370"/>
        <end position="392"/>
    </location>
</feature>
<sequence length="426" mass="48617">MSDNETLATAESVVPPKERVPARRVPPRFPGFNGLRAIAAILVVGVHTSFVSGVTPRTHWGIYTSRLEIGVMVFFLISGFLLYRPFVEAHLAGVERPATGAFWVRRLLRILPAYWAALFILTTLTHIAQIGPGGWWAYVNHYLFLQIYFPRQEFYGITQAWSLCVEMTFYLFIPLYAMAIAWRRDRRTPLASLFVELAGLVFISLFSLAWRLYALLHQHKSGTGNVPYVAWLPAYLDIFSLGMILAVLSAWTHQTHTEPKWLSSRWFPWLSWGMALLCFWAVSNIHIPTIPIYTEGYHDLIRQTLYGLFSFFLLLPAVFGPQDQSLIRKFLRCWPVASFGAVSYGIYLWHQAVIDQIMRVGNFSLFNIPFWPLFLGTVLISTVVASASYFILEKPALKLKRSFAWWKQRGVLASLEATTNPNDPSA</sequence>
<reference evidence="5" key="1">
    <citation type="submission" date="2020-05" db="EMBL/GenBank/DDBJ databases">
        <authorList>
            <person name="Chiriac C."/>
            <person name="Salcher M."/>
            <person name="Ghai R."/>
            <person name="Kavagutti S V."/>
        </authorList>
    </citation>
    <scope>NUCLEOTIDE SEQUENCE</scope>
</reference>
<dbReference type="EMBL" id="CAFABE010000010">
    <property type="protein sequence ID" value="CAB4820493.1"/>
    <property type="molecule type" value="Genomic_DNA"/>
</dbReference>
<feature type="transmembrane region" description="Helical" evidence="1">
    <location>
        <begin position="60"/>
        <end position="83"/>
    </location>
</feature>
<dbReference type="GO" id="GO:0009103">
    <property type="term" value="P:lipopolysaccharide biosynthetic process"/>
    <property type="evidence" value="ECO:0007669"/>
    <property type="project" value="TreeGrafter"/>
</dbReference>
<feature type="transmembrane region" description="Helical" evidence="1">
    <location>
        <begin position="331"/>
        <end position="350"/>
    </location>
</feature>
<dbReference type="PANTHER" id="PTHR23028:SF53">
    <property type="entry name" value="ACYL_TRANSF_3 DOMAIN-CONTAINING PROTEIN"/>
    <property type="match status" value="1"/>
</dbReference>
<dbReference type="InterPro" id="IPR002656">
    <property type="entry name" value="Acyl_transf_3_dom"/>
</dbReference>
<feature type="transmembrane region" description="Helical" evidence="1">
    <location>
        <begin position="300"/>
        <end position="319"/>
    </location>
</feature>
<dbReference type="PANTHER" id="PTHR23028">
    <property type="entry name" value="ACETYLTRANSFERASE"/>
    <property type="match status" value="1"/>
</dbReference>
<feature type="transmembrane region" description="Helical" evidence="1">
    <location>
        <begin position="269"/>
        <end position="294"/>
    </location>
</feature>
<keyword evidence="1" id="KW-0812">Transmembrane</keyword>
<dbReference type="EMBL" id="CAFBPM010000012">
    <property type="protein sequence ID" value="CAB5026054.1"/>
    <property type="molecule type" value="Genomic_DNA"/>
</dbReference>
<feature type="transmembrane region" description="Helical" evidence="1">
    <location>
        <begin position="113"/>
        <end position="138"/>
    </location>
</feature>
<keyword evidence="1" id="KW-0472">Membrane</keyword>
<gene>
    <name evidence="3" type="ORF">UFOPK3164_00381</name>
    <name evidence="4" type="ORF">UFOPK3427_00076</name>
    <name evidence="5" type="ORF">UFOPK4112_01225</name>
</gene>
<feature type="transmembrane region" description="Helical" evidence="1">
    <location>
        <begin position="193"/>
        <end position="216"/>
    </location>
</feature>
<evidence type="ECO:0000256" key="1">
    <source>
        <dbReference type="SAM" id="Phobius"/>
    </source>
</evidence>
<keyword evidence="1" id="KW-1133">Transmembrane helix</keyword>
<evidence type="ECO:0000313" key="3">
    <source>
        <dbReference type="EMBL" id="CAB4820493.1"/>
    </source>
</evidence>
<feature type="transmembrane region" description="Helical" evidence="1">
    <location>
        <begin position="33"/>
        <end position="54"/>
    </location>
</feature>
<proteinExistence type="predicted"/>
<evidence type="ECO:0000259" key="2">
    <source>
        <dbReference type="Pfam" id="PF01757"/>
    </source>
</evidence>
<dbReference type="EMBL" id="CAFBLT010000001">
    <property type="protein sequence ID" value="CAB4859209.1"/>
    <property type="molecule type" value="Genomic_DNA"/>
</dbReference>
<feature type="transmembrane region" description="Helical" evidence="1">
    <location>
        <begin position="228"/>
        <end position="248"/>
    </location>
</feature>
<name>A0A6J7RBC4_9ZZZZ</name>
<dbReference type="AlphaFoldDB" id="A0A6J7RBC4"/>